<accession>A0ABW3ZD72</accession>
<proteinExistence type="predicted"/>
<dbReference type="EMBL" id="JBHTMU010000002">
    <property type="protein sequence ID" value="MFD1341106.1"/>
    <property type="molecule type" value="Genomic_DNA"/>
</dbReference>
<comment type="caution">
    <text evidence="2">The sequence shown here is derived from an EMBL/GenBank/DDBJ whole genome shotgun (WGS) entry which is preliminary data.</text>
</comment>
<sequence>MKKGTLIVGAIVVLLVAFFAFYMIDVDVTQEAELPDVDVSVEGGQMPEVDADVGSIEVGTETEQVTVPDVDVSVESEEVDVEVPSIDVQPAGE</sequence>
<gene>
    <name evidence="2" type="ORF">ACFQ4E_01580</name>
</gene>
<reference evidence="3" key="1">
    <citation type="journal article" date="2019" name="Int. J. Syst. Evol. Microbiol.">
        <title>The Global Catalogue of Microorganisms (GCM) 10K type strain sequencing project: providing services to taxonomists for standard genome sequencing and annotation.</title>
        <authorList>
            <consortium name="The Broad Institute Genomics Platform"/>
            <consortium name="The Broad Institute Genome Sequencing Center for Infectious Disease"/>
            <person name="Wu L."/>
            <person name="Ma J."/>
        </authorList>
    </citation>
    <scope>NUCLEOTIDE SEQUENCE [LARGE SCALE GENOMIC DNA]</scope>
    <source>
        <strain evidence="3">CCUG 62953</strain>
    </source>
</reference>
<dbReference type="Proteomes" id="UP001597135">
    <property type="component" value="Unassembled WGS sequence"/>
</dbReference>
<keyword evidence="1" id="KW-1133">Transmembrane helix</keyword>
<keyword evidence="1" id="KW-0472">Membrane</keyword>
<keyword evidence="1" id="KW-0812">Transmembrane</keyword>
<organism evidence="2 3">
    <name type="scientific">Litorisediminicola beolgyonensis</name>
    <dbReference type="NCBI Taxonomy" id="1173614"/>
    <lineage>
        <taxon>Bacteria</taxon>
        <taxon>Pseudomonadati</taxon>
        <taxon>Pseudomonadota</taxon>
        <taxon>Alphaproteobacteria</taxon>
        <taxon>Rhodobacterales</taxon>
        <taxon>Paracoccaceae</taxon>
        <taxon>Litorisediminicola</taxon>
    </lineage>
</organism>
<keyword evidence="3" id="KW-1185">Reference proteome</keyword>
<name>A0ABW3ZD72_9RHOB</name>
<dbReference type="RefSeq" id="WP_386801166.1">
    <property type="nucleotide sequence ID" value="NZ_JBHTMU010000002.1"/>
</dbReference>
<protein>
    <submittedName>
        <fullName evidence="2">Uncharacterized protein</fullName>
    </submittedName>
</protein>
<evidence type="ECO:0000313" key="3">
    <source>
        <dbReference type="Proteomes" id="UP001597135"/>
    </source>
</evidence>
<evidence type="ECO:0000313" key="2">
    <source>
        <dbReference type="EMBL" id="MFD1341106.1"/>
    </source>
</evidence>
<evidence type="ECO:0000256" key="1">
    <source>
        <dbReference type="SAM" id="Phobius"/>
    </source>
</evidence>
<feature type="transmembrane region" description="Helical" evidence="1">
    <location>
        <begin position="6"/>
        <end position="24"/>
    </location>
</feature>